<dbReference type="Proteomes" id="UP001208935">
    <property type="component" value="Unassembled WGS sequence"/>
</dbReference>
<protein>
    <submittedName>
        <fullName evidence="2">Uncharacterized protein</fullName>
    </submittedName>
</protein>
<feature type="transmembrane region" description="Helical" evidence="1">
    <location>
        <begin position="115"/>
        <end position="139"/>
    </location>
</feature>
<feature type="transmembrane region" description="Helical" evidence="1">
    <location>
        <begin position="40"/>
        <end position="62"/>
    </location>
</feature>
<feature type="transmembrane region" description="Helical" evidence="1">
    <location>
        <begin position="213"/>
        <end position="239"/>
    </location>
</feature>
<evidence type="ECO:0000313" key="2">
    <source>
        <dbReference type="EMBL" id="MCW5322976.1"/>
    </source>
</evidence>
<keyword evidence="1" id="KW-0472">Membrane</keyword>
<organism evidence="2 3">
    <name type="scientific">Verminephrobacter aporrectodeae subsp. tuberculatae</name>
    <dbReference type="NCBI Taxonomy" id="1110392"/>
    <lineage>
        <taxon>Bacteria</taxon>
        <taxon>Pseudomonadati</taxon>
        <taxon>Pseudomonadota</taxon>
        <taxon>Betaproteobacteria</taxon>
        <taxon>Burkholderiales</taxon>
        <taxon>Comamonadaceae</taxon>
        <taxon>Verminephrobacter</taxon>
    </lineage>
</organism>
<comment type="caution">
    <text evidence="2">The sequence shown here is derived from an EMBL/GenBank/DDBJ whole genome shotgun (WGS) entry which is preliminary data.</text>
</comment>
<gene>
    <name evidence="2" type="ORF">D5039_18060</name>
</gene>
<feature type="transmembrane region" description="Helical" evidence="1">
    <location>
        <begin position="251"/>
        <end position="272"/>
    </location>
</feature>
<feature type="transmembrane region" description="Helical" evidence="1">
    <location>
        <begin position="181"/>
        <end position="201"/>
    </location>
</feature>
<keyword evidence="1" id="KW-0812">Transmembrane</keyword>
<feature type="transmembrane region" description="Helical" evidence="1">
    <location>
        <begin position="74"/>
        <end position="94"/>
    </location>
</feature>
<accession>A0ABT3KXK3</accession>
<proteinExistence type="predicted"/>
<sequence>MSTAAPSSGASGPCPKSEIFSWPRWLLLVRARWTEQRRQYAAHMLVTAILYCVLLVFVLWSSNFKGFTIGLQSGLYFCGLYTTGCVFAGRYFQAMARRESALQALMLPASLCEKWLLCLLLVALVYPLCYSLLFLAISWPVQQLVLAVLPLDPTIKFDPQDYALFVPFVGVSEISPAQPQWGLLIGLWILQALTVSGALYFQRAAMLKTQVLVFGLLVFSSIWGIAVGARGEVIFAWWMLHGGSGKPLTHVINSLLWIGLPILLWLQVFLHLKERELL</sequence>
<evidence type="ECO:0000313" key="3">
    <source>
        <dbReference type="Proteomes" id="UP001208935"/>
    </source>
</evidence>
<evidence type="ECO:0000256" key="1">
    <source>
        <dbReference type="SAM" id="Phobius"/>
    </source>
</evidence>
<name>A0ABT3KXK3_9BURK</name>
<dbReference type="EMBL" id="QZCW01000003">
    <property type="protein sequence ID" value="MCW5322976.1"/>
    <property type="molecule type" value="Genomic_DNA"/>
</dbReference>
<reference evidence="3" key="1">
    <citation type="submission" date="2023-07" db="EMBL/GenBank/DDBJ databases">
        <title>Verminephrobacter genomes.</title>
        <authorList>
            <person name="Lund M.B."/>
        </authorList>
    </citation>
    <scope>NUCLEOTIDE SEQUENCE [LARGE SCALE GENOMIC DNA]</scope>
    <source>
        <strain evidence="3">AtM5-05</strain>
    </source>
</reference>
<keyword evidence="3" id="KW-1185">Reference proteome</keyword>
<keyword evidence="1" id="KW-1133">Transmembrane helix</keyword>